<dbReference type="SUPFAM" id="SSF50978">
    <property type="entry name" value="WD40 repeat-like"/>
    <property type="match status" value="1"/>
</dbReference>
<proteinExistence type="predicted"/>
<dbReference type="RefSeq" id="XP_040722196.1">
    <property type="nucleotide sequence ID" value="XM_040870174.1"/>
</dbReference>
<reference evidence="1 2" key="1">
    <citation type="submission" date="2016-07" db="EMBL/GenBank/DDBJ databases">
        <title>Pervasive Adenine N6-methylation of Active Genes in Fungi.</title>
        <authorList>
            <consortium name="DOE Joint Genome Institute"/>
            <person name="Mondo S.J."/>
            <person name="Dannebaum R.O."/>
            <person name="Kuo R.C."/>
            <person name="Labutti K."/>
            <person name="Haridas S."/>
            <person name="Kuo A."/>
            <person name="Salamov A."/>
            <person name="Ahrendt S.R."/>
            <person name="Lipzen A."/>
            <person name="Sullivan W."/>
            <person name="Andreopoulos W.B."/>
            <person name="Clum A."/>
            <person name="Lindquist E."/>
            <person name="Daum C."/>
            <person name="Ramamoorthy G.K."/>
            <person name="Gryganskyi A."/>
            <person name="Culley D."/>
            <person name="Magnuson J.K."/>
            <person name="James T.Y."/>
            <person name="O'Malley M.A."/>
            <person name="Stajich J.E."/>
            <person name="Spatafora J.W."/>
            <person name="Visel A."/>
            <person name="Grigoriev I.V."/>
        </authorList>
    </citation>
    <scope>NUCLEOTIDE SEQUENCE [LARGE SCALE GENOMIC DNA]</scope>
    <source>
        <strain evidence="1 2">12-1054</strain>
    </source>
</reference>
<accession>A0A1Y2EUY9</accession>
<evidence type="ECO:0000313" key="1">
    <source>
        <dbReference type="EMBL" id="ORY75084.1"/>
    </source>
</evidence>
<dbReference type="Proteomes" id="UP000193685">
    <property type="component" value="Unassembled WGS sequence"/>
</dbReference>
<dbReference type="Gene3D" id="2.130.10.10">
    <property type="entry name" value="YVTN repeat-like/Quinoprotein amine dehydrogenase"/>
    <property type="match status" value="1"/>
</dbReference>
<gene>
    <name evidence="1" type="ORF">BCR37DRAFT_384136</name>
</gene>
<evidence type="ECO:0000313" key="2">
    <source>
        <dbReference type="Proteomes" id="UP000193685"/>
    </source>
</evidence>
<organism evidence="1 2">
    <name type="scientific">Protomyces lactucae-debilis</name>
    <dbReference type="NCBI Taxonomy" id="2754530"/>
    <lineage>
        <taxon>Eukaryota</taxon>
        <taxon>Fungi</taxon>
        <taxon>Dikarya</taxon>
        <taxon>Ascomycota</taxon>
        <taxon>Taphrinomycotina</taxon>
        <taxon>Taphrinomycetes</taxon>
        <taxon>Taphrinales</taxon>
        <taxon>Protomycetaceae</taxon>
        <taxon>Protomyces</taxon>
    </lineage>
</organism>
<dbReference type="InterPro" id="IPR036322">
    <property type="entry name" value="WD40_repeat_dom_sf"/>
</dbReference>
<comment type="caution">
    <text evidence="1">The sequence shown here is derived from an EMBL/GenBank/DDBJ whole genome shotgun (WGS) entry which is preliminary data.</text>
</comment>
<protein>
    <submittedName>
        <fullName evidence="1">Uncharacterized protein</fullName>
    </submittedName>
</protein>
<sequence>MDQRTTLCEHAGRLIEQTSQTEHTTRQYLSQHDIRIPALFNVPPDEQVASERNVDAKRQVNNVKRDHWLVWKLLQYPIDLSLRHLWGSTVMHVDQSSSQHIALCPVASIAAIASSRGTLSFHDTDRNRLWSSRVSFPGLAQVTSLAWHASSLAVTYAEGQVAILELDLSSQQVKRSQLLPLLPLSTQLGVCHQVAWLDVRFIIVASSCGLFLVDTTKQDPAQASLRIFRYPCTSLSISASFIAVGGPYGVHTMSYRYPMQVSQTVRCTKAPPTSLVFAQERVLLYASADAPEVKAVQLAAHEEFKAPSVRALEKLVLSHLGQVAITHVVLSGSRVMMSTGAWTGLAQLTVEPNRAFWQEIGQVFGPNEDEGDEHGGRAALLEAVPIRHGRAKEDGSRGFACLWSTSQASILPII</sequence>
<keyword evidence="2" id="KW-1185">Reference proteome</keyword>
<name>A0A1Y2EUY9_PROLT</name>
<dbReference type="GeneID" id="63786773"/>
<dbReference type="InterPro" id="IPR015943">
    <property type="entry name" value="WD40/YVTN_repeat-like_dom_sf"/>
</dbReference>
<dbReference type="AlphaFoldDB" id="A0A1Y2EUY9"/>
<dbReference type="EMBL" id="MCFI01000027">
    <property type="protein sequence ID" value="ORY75084.1"/>
    <property type="molecule type" value="Genomic_DNA"/>
</dbReference>